<dbReference type="GO" id="GO:0035243">
    <property type="term" value="F:protein-arginine omega-N symmetric methyltransferase activity"/>
    <property type="evidence" value="ECO:0007669"/>
    <property type="project" value="TreeGrafter"/>
</dbReference>
<dbReference type="PANTHER" id="PTHR12049">
    <property type="entry name" value="PROTEIN ARGININE METHYLTRANSFERASE NDUFAF7, MITOCHONDRIAL"/>
    <property type="match status" value="1"/>
</dbReference>
<dbReference type="GO" id="GO:0032259">
    <property type="term" value="P:methylation"/>
    <property type="evidence" value="ECO:0007669"/>
    <property type="project" value="UniProtKB-KW"/>
</dbReference>
<dbReference type="AlphaFoldDB" id="A0A382EXB9"/>
<gene>
    <name evidence="5" type="ORF">METZ01_LOCUS207455</name>
</gene>
<keyword evidence="3" id="KW-0808">Transferase</keyword>
<evidence type="ECO:0000256" key="1">
    <source>
        <dbReference type="ARBA" id="ARBA00004173"/>
    </source>
</evidence>
<keyword evidence="4" id="KW-0496">Mitochondrion</keyword>
<accession>A0A382EXB9</accession>
<dbReference type="Pfam" id="PF02636">
    <property type="entry name" value="Methyltransf_28"/>
    <property type="match status" value="1"/>
</dbReference>
<sequence>SVSAALTQGIMIFIDYGFSRSEYYSPSRSDGTLVCHYQNIAHYEPLLFPGLQDISAWVDFSLVADNALDQGCEVFGYTSQMEFLLSSGILGRIDAKHPQDEEYNINQSLKQLLLPSQMGEAFKCMLLSKNYNLGIDNLEAKDYRHML</sequence>
<dbReference type="InterPro" id="IPR003788">
    <property type="entry name" value="NDUFAF7"/>
</dbReference>
<feature type="non-terminal residue" evidence="5">
    <location>
        <position position="1"/>
    </location>
</feature>
<organism evidence="5">
    <name type="scientific">marine metagenome</name>
    <dbReference type="NCBI Taxonomy" id="408172"/>
    <lineage>
        <taxon>unclassified sequences</taxon>
        <taxon>metagenomes</taxon>
        <taxon>ecological metagenomes</taxon>
    </lineage>
</organism>
<dbReference type="EMBL" id="UINC01046500">
    <property type="protein sequence ID" value="SVB54601.1"/>
    <property type="molecule type" value="Genomic_DNA"/>
</dbReference>
<evidence type="ECO:0000256" key="2">
    <source>
        <dbReference type="ARBA" id="ARBA00022603"/>
    </source>
</evidence>
<dbReference type="PANTHER" id="PTHR12049:SF7">
    <property type="entry name" value="PROTEIN ARGININE METHYLTRANSFERASE NDUFAF7, MITOCHONDRIAL"/>
    <property type="match status" value="1"/>
</dbReference>
<dbReference type="InterPro" id="IPR038375">
    <property type="entry name" value="NDUFAF7_sf"/>
</dbReference>
<protein>
    <recommendedName>
        <fullName evidence="6">Protein arginine methyltransferase NDUFAF7</fullName>
    </recommendedName>
</protein>
<dbReference type="SUPFAM" id="SSF53335">
    <property type="entry name" value="S-adenosyl-L-methionine-dependent methyltransferases"/>
    <property type="match status" value="1"/>
</dbReference>
<proteinExistence type="predicted"/>
<reference evidence="5" key="1">
    <citation type="submission" date="2018-05" db="EMBL/GenBank/DDBJ databases">
        <authorList>
            <person name="Lanie J.A."/>
            <person name="Ng W.-L."/>
            <person name="Kazmierczak K.M."/>
            <person name="Andrzejewski T.M."/>
            <person name="Davidsen T.M."/>
            <person name="Wayne K.J."/>
            <person name="Tettelin H."/>
            <person name="Glass J.I."/>
            <person name="Rusch D."/>
            <person name="Podicherti R."/>
            <person name="Tsui H.-C.T."/>
            <person name="Winkler M.E."/>
        </authorList>
    </citation>
    <scope>NUCLEOTIDE SEQUENCE</scope>
</reference>
<evidence type="ECO:0000313" key="5">
    <source>
        <dbReference type="EMBL" id="SVB54601.1"/>
    </source>
</evidence>
<evidence type="ECO:0000256" key="4">
    <source>
        <dbReference type="ARBA" id="ARBA00023128"/>
    </source>
</evidence>
<evidence type="ECO:0008006" key="6">
    <source>
        <dbReference type="Google" id="ProtNLM"/>
    </source>
</evidence>
<dbReference type="GO" id="GO:0005739">
    <property type="term" value="C:mitochondrion"/>
    <property type="evidence" value="ECO:0007669"/>
    <property type="project" value="UniProtKB-SubCell"/>
</dbReference>
<keyword evidence="2" id="KW-0489">Methyltransferase</keyword>
<name>A0A382EXB9_9ZZZZ</name>
<dbReference type="Gene3D" id="3.40.50.12710">
    <property type="match status" value="1"/>
</dbReference>
<comment type="subcellular location">
    <subcellularLocation>
        <location evidence="1">Mitochondrion</location>
    </subcellularLocation>
</comment>
<evidence type="ECO:0000256" key="3">
    <source>
        <dbReference type="ARBA" id="ARBA00022679"/>
    </source>
</evidence>
<dbReference type="InterPro" id="IPR029063">
    <property type="entry name" value="SAM-dependent_MTases_sf"/>
</dbReference>